<dbReference type="KEGG" id="pmes:FX988_03750"/>
<protein>
    <submittedName>
        <fullName evidence="1">Uncharacterized protein</fullName>
    </submittedName>
</protein>
<accession>A0A857JN37</accession>
<reference evidence="1 2" key="1">
    <citation type="submission" date="2019-12" db="EMBL/GenBank/DDBJ databases">
        <title>Genome sequencing and assembly of endphytes of Porphyra tenera.</title>
        <authorList>
            <person name="Park J.M."/>
            <person name="Shin R."/>
            <person name="Jo S.H."/>
        </authorList>
    </citation>
    <scope>NUCLEOTIDE SEQUENCE [LARGE SCALE GENOMIC DNA]</scope>
    <source>
        <strain evidence="1 2">GPM4</strain>
    </source>
</reference>
<organism evidence="1 2">
    <name type="scientific">Paraglaciecola mesophila</name>
    <dbReference type="NCBI Taxonomy" id="197222"/>
    <lineage>
        <taxon>Bacteria</taxon>
        <taxon>Pseudomonadati</taxon>
        <taxon>Pseudomonadota</taxon>
        <taxon>Gammaproteobacteria</taxon>
        <taxon>Alteromonadales</taxon>
        <taxon>Alteromonadaceae</taxon>
        <taxon>Paraglaciecola</taxon>
    </lineage>
</organism>
<evidence type="ECO:0000313" key="1">
    <source>
        <dbReference type="EMBL" id="QHJ13489.1"/>
    </source>
</evidence>
<name>A0A857JN37_9ALTE</name>
<keyword evidence="2" id="KW-1185">Reference proteome</keyword>
<dbReference type="Proteomes" id="UP000464524">
    <property type="component" value="Chromosome"/>
</dbReference>
<dbReference type="AlphaFoldDB" id="A0A857JN37"/>
<proteinExistence type="predicted"/>
<dbReference type="EMBL" id="CP047656">
    <property type="protein sequence ID" value="QHJ13489.1"/>
    <property type="molecule type" value="Genomic_DNA"/>
</dbReference>
<sequence>MLITKGKYCETNRTSDKDYAMKIVLSCTGLITIG</sequence>
<gene>
    <name evidence="1" type="ORF">FX988_03750</name>
</gene>
<evidence type="ECO:0000313" key="2">
    <source>
        <dbReference type="Proteomes" id="UP000464524"/>
    </source>
</evidence>